<accession>A0A8H7RG61</accession>
<dbReference type="InterPro" id="IPR004152">
    <property type="entry name" value="GAT_dom"/>
</dbReference>
<dbReference type="GO" id="GO:0005829">
    <property type="term" value="C:cytosol"/>
    <property type="evidence" value="ECO:0007669"/>
    <property type="project" value="GOC"/>
</dbReference>
<name>A0A8H7RG61_9FUNG</name>
<dbReference type="Pfam" id="PF03127">
    <property type="entry name" value="GAT"/>
    <property type="match status" value="1"/>
</dbReference>
<protein>
    <submittedName>
        <fullName evidence="10">Uncharacterized protein</fullName>
    </submittedName>
</protein>
<dbReference type="InterPro" id="IPR002014">
    <property type="entry name" value="VHS_dom"/>
</dbReference>
<feature type="domain" description="VHS" evidence="7">
    <location>
        <begin position="6"/>
        <end position="142"/>
    </location>
</feature>
<dbReference type="SUPFAM" id="SSF48464">
    <property type="entry name" value="ENTH/VHS domain"/>
    <property type="match status" value="1"/>
</dbReference>
<dbReference type="Gene3D" id="1.20.58.160">
    <property type="match status" value="1"/>
</dbReference>
<dbReference type="InterPro" id="IPR008152">
    <property type="entry name" value="Clathrin_a/b/g-adaptin_app_Ig"/>
</dbReference>
<feature type="domain" description="GAE" evidence="8">
    <location>
        <begin position="454"/>
        <end position="565"/>
    </location>
</feature>
<keyword evidence="11" id="KW-1185">Reference proteome</keyword>
<dbReference type="Proteomes" id="UP000650833">
    <property type="component" value="Unassembled WGS sequence"/>
</dbReference>
<dbReference type="OrthoDB" id="2018246at2759"/>
<dbReference type="Pfam" id="PF02883">
    <property type="entry name" value="Alpha_adaptinC2"/>
    <property type="match status" value="1"/>
</dbReference>
<dbReference type="Gene3D" id="2.60.40.1230">
    <property type="match status" value="1"/>
</dbReference>
<evidence type="ECO:0000256" key="1">
    <source>
        <dbReference type="ARBA" id="ARBA00004601"/>
    </source>
</evidence>
<dbReference type="CDD" id="cd16998">
    <property type="entry name" value="VHS_GGA_fungi"/>
    <property type="match status" value="1"/>
</dbReference>
<dbReference type="FunFam" id="1.20.5.170:FF:000024">
    <property type="entry name" value="VHS domain-containing protein"/>
    <property type="match status" value="1"/>
</dbReference>
<dbReference type="PROSITE" id="PS50179">
    <property type="entry name" value="VHS"/>
    <property type="match status" value="1"/>
</dbReference>
<evidence type="ECO:0000256" key="6">
    <source>
        <dbReference type="SAM" id="MobiDB-lite"/>
    </source>
</evidence>
<evidence type="ECO:0000256" key="5">
    <source>
        <dbReference type="ARBA" id="ARBA00053552"/>
    </source>
</evidence>
<evidence type="ECO:0000256" key="4">
    <source>
        <dbReference type="ARBA" id="ARBA00023034"/>
    </source>
</evidence>
<dbReference type="GO" id="GO:0005802">
    <property type="term" value="C:trans-Golgi network"/>
    <property type="evidence" value="ECO:0007669"/>
    <property type="project" value="TreeGrafter"/>
</dbReference>
<dbReference type="InterPro" id="IPR052653">
    <property type="entry name" value="ARF-binding"/>
</dbReference>
<dbReference type="GO" id="GO:0035091">
    <property type="term" value="F:phosphatidylinositol binding"/>
    <property type="evidence" value="ECO:0007669"/>
    <property type="project" value="InterPro"/>
</dbReference>
<dbReference type="Pfam" id="PF00790">
    <property type="entry name" value="VHS"/>
    <property type="match status" value="1"/>
</dbReference>
<dbReference type="PANTHER" id="PTHR47180:SF1">
    <property type="entry name" value="ADP-RIBOSYLATION FACTOR-BINDING PROTEIN GGA1-RELATED"/>
    <property type="match status" value="1"/>
</dbReference>
<feature type="compositionally biased region" description="Low complexity" evidence="6">
    <location>
        <begin position="335"/>
        <end position="352"/>
    </location>
</feature>
<keyword evidence="3" id="KW-0653">Protein transport</keyword>
<dbReference type="SMART" id="SM00809">
    <property type="entry name" value="Alpha_adaptinC2"/>
    <property type="match status" value="1"/>
</dbReference>
<evidence type="ECO:0000313" key="11">
    <source>
        <dbReference type="Proteomes" id="UP000650833"/>
    </source>
</evidence>
<dbReference type="GO" id="GO:0006895">
    <property type="term" value="P:Golgi to endosome transport"/>
    <property type="evidence" value="ECO:0007669"/>
    <property type="project" value="UniProtKB-ARBA"/>
</dbReference>
<dbReference type="GO" id="GO:0006896">
    <property type="term" value="P:Golgi to vacuole transport"/>
    <property type="evidence" value="ECO:0007669"/>
    <property type="project" value="TreeGrafter"/>
</dbReference>
<dbReference type="InterPro" id="IPR038425">
    <property type="entry name" value="GAT_sf"/>
</dbReference>
<keyword evidence="2" id="KW-0813">Transport</keyword>
<feature type="compositionally biased region" description="Low complexity" evidence="6">
    <location>
        <begin position="385"/>
        <end position="400"/>
    </location>
</feature>
<dbReference type="PANTHER" id="PTHR47180">
    <property type="entry name" value="ADP-RIBOSYLATION FACTOR-BINDING PROTEIN GGA1-RELATED"/>
    <property type="match status" value="1"/>
</dbReference>
<comment type="caution">
    <text evidence="10">The sequence shown here is derived from an EMBL/GenBank/DDBJ whole genome shotgun (WGS) entry which is preliminary data.</text>
</comment>
<gene>
    <name evidence="10" type="ORF">INT46_000322</name>
</gene>
<dbReference type="SMART" id="SM00288">
    <property type="entry name" value="VHS"/>
    <property type="match status" value="1"/>
</dbReference>
<dbReference type="InterPro" id="IPR013041">
    <property type="entry name" value="Clathrin_app_Ig-like_sf"/>
</dbReference>
<dbReference type="GO" id="GO:0043328">
    <property type="term" value="P:protein transport to vacuole involved in ubiquitin-dependent protein catabolic process via the multivesicular body sorting pathway"/>
    <property type="evidence" value="ECO:0007669"/>
    <property type="project" value="TreeGrafter"/>
</dbReference>
<comment type="function">
    <text evidence="5">May play a role in the regulation of membrane traffic through the trans-Golgi network.</text>
</comment>
<feature type="region of interest" description="Disordered" evidence="6">
    <location>
        <begin position="324"/>
        <end position="352"/>
    </location>
</feature>
<dbReference type="InterPro" id="IPR008942">
    <property type="entry name" value="ENTH_VHS"/>
</dbReference>
<dbReference type="AlphaFoldDB" id="A0A8H7RG61"/>
<feature type="region of interest" description="Disordered" evidence="6">
    <location>
        <begin position="367"/>
        <end position="425"/>
    </location>
</feature>
<proteinExistence type="predicted"/>
<comment type="subcellular location">
    <subcellularLocation>
        <location evidence="1">Golgi apparatus</location>
        <location evidence="1">trans-Golgi network</location>
    </subcellularLocation>
</comment>
<evidence type="ECO:0000259" key="7">
    <source>
        <dbReference type="PROSITE" id="PS50179"/>
    </source>
</evidence>
<dbReference type="SUPFAM" id="SSF49348">
    <property type="entry name" value="Clathrin adaptor appendage domain"/>
    <property type="match status" value="1"/>
</dbReference>
<organism evidence="10 11">
    <name type="scientific">Mucor plumbeus</name>
    <dbReference type="NCBI Taxonomy" id="97098"/>
    <lineage>
        <taxon>Eukaryota</taxon>
        <taxon>Fungi</taxon>
        <taxon>Fungi incertae sedis</taxon>
        <taxon>Mucoromycota</taxon>
        <taxon>Mucoromycotina</taxon>
        <taxon>Mucoromycetes</taxon>
        <taxon>Mucorales</taxon>
        <taxon>Mucorineae</taxon>
        <taxon>Mucoraceae</taxon>
        <taxon>Mucor</taxon>
    </lineage>
</organism>
<evidence type="ECO:0000313" key="10">
    <source>
        <dbReference type="EMBL" id="KAG2210824.1"/>
    </source>
</evidence>
<dbReference type="GO" id="GO:0043130">
    <property type="term" value="F:ubiquitin binding"/>
    <property type="evidence" value="ECO:0007669"/>
    <property type="project" value="InterPro"/>
</dbReference>
<reference evidence="10" key="1">
    <citation type="submission" date="2020-12" db="EMBL/GenBank/DDBJ databases">
        <title>Metabolic potential, ecology and presence of endohyphal bacteria is reflected in genomic diversity of Mucoromycotina.</title>
        <authorList>
            <person name="Muszewska A."/>
            <person name="Okrasinska A."/>
            <person name="Steczkiewicz K."/>
            <person name="Drgas O."/>
            <person name="Orlowska M."/>
            <person name="Perlinska-Lenart U."/>
            <person name="Aleksandrzak-Piekarczyk T."/>
            <person name="Szatraj K."/>
            <person name="Zielenkiewicz U."/>
            <person name="Pilsyk S."/>
            <person name="Malc E."/>
            <person name="Mieczkowski P."/>
            <person name="Kruszewska J.S."/>
            <person name="Biernat P."/>
            <person name="Pawlowska J."/>
        </authorList>
    </citation>
    <scope>NUCLEOTIDE SEQUENCE</scope>
    <source>
        <strain evidence="10">CBS 226.32</strain>
    </source>
</reference>
<dbReference type="PROSITE" id="PS50180">
    <property type="entry name" value="GAE"/>
    <property type="match status" value="1"/>
</dbReference>
<dbReference type="SUPFAM" id="SSF89009">
    <property type="entry name" value="GAT-like domain"/>
    <property type="match status" value="1"/>
</dbReference>
<sequence length="565" mass="63281">MFIEGACSPARYEPELSLNLEICEMINKKQGSAPREAASAIVKLVNSKNLNQAMLALTLLDNCVKNCGYPFHLQIASKEFLNELVRKFPERPAPFPSPVVQRILYFIKEWKVALTDMSRHKDDLVHIKDMYRLLRFKGYRFPELRDSSVAALAPSDSLKSAHELEEEDRVAQSAKLQELIRRGRPQDLVEANRLMKIMSGFDTRQTPDYSQKFEDELHKIQDKSILLYEMLETVKPGEKVDRNETIMDLKNACASAQPKIQKMITEEEDNDKIENLLTLNDMINNVMAKFADVKKGLYDTQYEISGKPPTQDNNTTEEPRQAISLIDLDDTPVVSSSTGSASPNNNNSSMNALNELSDIFGNNSISSPSVPSSLQTGQSNFDLFSSPSSEKQQQQQQQPKKSSDIFDLLGGGIPNHPSPLISNSEIASPSISNINVPQARQHTPAPVFNSNQETNVKSAILVNKNGLQIELQMKNPQDSVCQIKAYFSNQSTAPMEKLMLKLAAPKSMQIKMEPQSSQIIPPKSDKSVSQGIVLSNPNKEPLRLRYKVSYEQFGVEMELTGDYHA</sequence>
<feature type="domain" description="GAT" evidence="9">
    <location>
        <begin position="169"/>
        <end position="295"/>
    </location>
</feature>
<evidence type="ECO:0000256" key="3">
    <source>
        <dbReference type="ARBA" id="ARBA00022927"/>
    </source>
</evidence>
<feature type="compositionally biased region" description="Polar residues" evidence="6">
    <location>
        <begin position="374"/>
        <end position="383"/>
    </location>
</feature>
<dbReference type="EMBL" id="JAEPRC010000074">
    <property type="protein sequence ID" value="KAG2210824.1"/>
    <property type="molecule type" value="Genomic_DNA"/>
</dbReference>
<dbReference type="InterPro" id="IPR008153">
    <property type="entry name" value="GAE_dom"/>
</dbReference>
<dbReference type="Gene3D" id="1.25.40.90">
    <property type="match status" value="1"/>
</dbReference>
<evidence type="ECO:0000259" key="8">
    <source>
        <dbReference type="PROSITE" id="PS50180"/>
    </source>
</evidence>
<keyword evidence="4" id="KW-0333">Golgi apparatus</keyword>
<dbReference type="PROSITE" id="PS50909">
    <property type="entry name" value="GAT"/>
    <property type="match status" value="1"/>
</dbReference>
<evidence type="ECO:0000259" key="9">
    <source>
        <dbReference type="PROSITE" id="PS50909"/>
    </source>
</evidence>
<evidence type="ECO:0000256" key="2">
    <source>
        <dbReference type="ARBA" id="ARBA00022448"/>
    </source>
</evidence>
<dbReference type="FunFam" id="1.25.40.90:FF:000008">
    <property type="entry name" value="VHS domain protein"/>
    <property type="match status" value="1"/>
</dbReference>